<accession>A0A9P6AMS6</accession>
<evidence type="ECO:0000313" key="2">
    <source>
        <dbReference type="EMBL" id="KAF9508744.1"/>
    </source>
</evidence>
<feature type="region of interest" description="Disordered" evidence="1">
    <location>
        <begin position="285"/>
        <end position="307"/>
    </location>
</feature>
<keyword evidence="3" id="KW-1185">Reference proteome</keyword>
<feature type="compositionally biased region" description="Polar residues" evidence="1">
    <location>
        <begin position="297"/>
        <end position="307"/>
    </location>
</feature>
<organism evidence="2 3">
    <name type="scientific">Hydnum rufescens UP504</name>
    <dbReference type="NCBI Taxonomy" id="1448309"/>
    <lineage>
        <taxon>Eukaryota</taxon>
        <taxon>Fungi</taxon>
        <taxon>Dikarya</taxon>
        <taxon>Basidiomycota</taxon>
        <taxon>Agaricomycotina</taxon>
        <taxon>Agaricomycetes</taxon>
        <taxon>Cantharellales</taxon>
        <taxon>Hydnaceae</taxon>
        <taxon>Hydnum</taxon>
    </lineage>
</organism>
<evidence type="ECO:0000256" key="1">
    <source>
        <dbReference type="SAM" id="MobiDB-lite"/>
    </source>
</evidence>
<dbReference type="EMBL" id="MU129051">
    <property type="protein sequence ID" value="KAF9508744.1"/>
    <property type="molecule type" value="Genomic_DNA"/>
</dbReference>
<protein>
    <submittedName>
        <fullName evidence="2">Uncharacterized protein</fullName>
    </submittedName>
</protein>
<evidence type="ECO:0000313" key="3">
    <source>
        <dbReference type="Proteomes" id="UP000886523"/>
    </source>
</evidence>
<proteinExistence type="predicted"/>
<comment type="caution">
    <text evidence="2">The sequence shown here is derived from an EMBL/GenBank/DDBJ whole genome shotgun (WGS) entry which is preliminary data.</text>
</comment>
<sequence length="495" mass="54660">MALSADPLSSRHACREIYTLALPDPSKHCASIKSTQQRTMSQAGIKPIVTNGWEDFARSEERAGTTVSPPEDTRSTVLGGLCRWYHHSSMTCTVRRISGRRAGDPATAVCPGENDATGRIRELDPTHRNKQTLATHCSVLNRCGTHFITTRSLSSVLFSKYDADVDRDCSYSFSSNVEVGVVCTGCTGYAAADNTGYRAKSRCVLASPRRRRHHSQTLPMPTPWGAFICRAAMDRRVLAHPRVIRKSLNPNAYPVISLNPPSSCGIVTGFLLIYVLFSQQRQAGAPPTHQHHDYRRTSPSCCKNPTSRCSRRHPRLLVLIRHPQSPSPGMQRRVVEHPSGIRRWRDSDVHHPVITPQAAVRVACTQTPKISNGPVMRTGDTSMCVTFPSKVGDSQLVLKRGVQVSDIRLARGGDPINTKPVNAERKWGWRPELNIINLSHLEQATKSTFTLNDFATLICAAKPSSSKPYTFSSDDCDKPIDKYSEHPALRHASAG</sequence>
<name>A0A9P6AMS6_9AGAM</name>
<dbReference type="AlphaFoldDB" id="A0A9P6AMS6"/>
<gene>
    <name evidence="2" type="ORF">BS47DRAFT_1397533</name>
</gene>
<dbReference type="Proteomes" id="UP000886523">
    <property type="component" value="Unassembled WGS sequence"/>
</dbReference>
<reference evidence="2" key="1">
    <citation type="journal article" date="2020" name="Nat. Commun.">
        <title>Large-scale genome sequencing of mycorrhizal fungi provides insights into the early evolution of symbiotic traits.</title>
        <authorList>
            <person name="Miyauchi S."/>
            <person name="Kiss E."/>
            <person name="Kuo A."/>
            <person name="Drula E."/>
            <person name="Kohler A."/>
            <person name="Sanchez-Garcia M."/>
            <person name="Morin E."/>
            <person name="Andreopoulos B."/>
            <person name="Barry K.W."/>
            <person name="Bonito G."/>
            <person name="Buee M."/>
            <person name="Carver A."/>
            <person name="Chen C."/>
            <person name="Cichocki N."/>
            <person name="Clum A."/>
            <person name="Culley D."/>
            <person name="Crous P.W."/>
            <person name="Fauchery L."/>
            <person name="Girlanda M."/>
            <person name="Hayes R.D."/>
            <person name="Keri Z."/>
            <person name="LaButti K."/>
            <person name="Lipzen A."/>
            <person name="Lombard V."/>
            <person name="Magnuson J."/>
            <person name="Maillard F."/>
            <person name="Murat C."/>
            <person name="Nolan M."/>
            <person name="Ohm R.A."/>
            <person name="Pangilinan J."/>
            <person name="Pereira M.F."/>
            <person name="Perotto S."/>
            <person name="Peter M."/>
            <person name="Pfister S."/>
            <person name="Riley R."/>
            <person name="Sitrit Y."/>
            <person name="Stielow J.B."/>
            <person name="Szollosi G."/>
            <person name="Zifcakova L."/>
            <person name="Stursova M."/>
            <person name="Spatafora J.W."/>
            <person name="Tedersoo L."/>
            <person name="Vaario L.M."/>
            <person name="Yamada A."/>
            <person name="Yan M."/>
            <person name="Wang P."/>
            <person name="Xu J."/>
            <person name="Bruns T."/>
            <person name="Baldrian P."/>
            <person name="Vilgalys R."/>
            <person name="Dunand C."/>
            <person name="Henrissat B."/>
            <person name="Grigoriev I.V."/>
            <person name="Hibbett D."/>
            <person name="Nagy L.G."/>
            <person name="Martin F.M."/>
        </authorList>
    </citation>
    <scope>NUCLEOTIDE SEQUENCE</scope>
    <source>
        <strain evidence="2">UP504</strain>
    </source>
</reference>